<dbReference type="EMBL" id="CP022752">
    <property type="protein sequence ID" value="ASU79847.1"/>
    <property type="molecule type" value="Genomic_DNA"/>
</dbReference>
<accession>A0A099D0T0</accession>
<sequence length="79" mass="8810">MSHPFTWVPAANERHASKDPVSQGRIQYAEGQSVTTLCGQMVEACDNELAWLWWTCPTCDDETRAIVGVPLRTETSELS</sequence>
<dbReference type="Proteomes" id="UP000029737">
    <property type="component" value="Unassembled WGS sequence"/>
</dbReference>
<evidence type="ECO:0000256" key="1">
    <source>
        <dbReference type="SAM" id="MobiDB-lite"/>
    </source>
</evidence>
<dbReference type="KEGG" id="aey:CDG81_18045"/>
<dbReference type="Pfam" id="PF16827">
    <property type="entry name" value="zf-HC3"/>
    <property type="match status" value="1"/>
</dbReference>
<dbReference type="HOGENOM" id="CLU_2598115_0_0_11"/>
<feature type="region of interest" description="Disordered" evidence="1">
    <location>
        <begin position="1"/>
        <end position="22"/>
    </location>
</feature>
<evidence type="ECO:0000313" key="5">
    <source>
        <dbReference type="Proteomes" id="UP000215043"/>
    </source>
</evidence>
<keyword evidence="4" id="KW-1185">Reference proteome</keyword>
<organism evidence="2 5">
    <name type="scientific">Actinopolyspora erythraea</name>
    <dbReference type="NCBI Taxonomy" id="414996"/>
    <lineage>
        <taxon>Bacteria</taxon>
        <taxon>Bacillati</taxon>
        <taxon>Actinomycetota</taxon>
        <taxon>Actinomycetes</taxon>
        <taxon>Actinopolysporales</taxon>
        <taxon>Actinopolysporaceae</taxon>
        <taxon>Actinopolyspora</taxon>
    </lineage>
</organism>
<dbReference type="AlphaFoldDB" id="A0A099D0T0"/>
<dbReference type="EMBL" id="JPMV01000041">
    <property type="protein sequence ID" value="KGI79634.1"/>
    <property type="molecule type" value="Genomic_DNA"/>
</dbReference>
<dbReference type="eggNOG" id="ENOG502ZG9M">
    <property type="taxonomic scope" value="Bacteria"/>
</dbReference>
<dbReference type="RefSeq" id="WP_043577871.1">
    <property type="nucleotide sequence ID" value="NZ_CP022752.1"/>
</dbReference>
<protein>
    <recommendedName>
        <fullName evidence="6">Zinc-finger domain-containing protein</fullName>
    </recommendedName>
</protein>
<dbReference type="Proteomes" id="UP000215043">
    <property type="component" value="Chromosome"/>
</dbReference>
<dbReference type="OrthoDB" id="3556580at2"/>
<gene>
    <name evidence="2" type="ORF">CDG81_18045</name>
    <name evidence="3" type="ORF">IL38_22015</name>
</gene>
<evidence type="ECO:0000313" key="3">
    <source>
        <dbReference type="EMBL" id="KGI79634.1"/>
    </source>
</evidence>
<evidence type="ECO:0000313" key="2">
    <source>
        <dbReference type="EMBL" id="ASU79847.1"/>
    </source>
</evidence>
<evidence type="ECO:0000313" key="4">
    <source>
        <dbReference type="Proteomes" id="UP000029737"/>
    </source>
</evidence>
<reference evidence="2 5" key="2">
    <citation type="submission" date="2017-08" db="EMBL/GenBank/DDBJ databases">
        <title>The complete genome sequence of moderately halophilic actinomycete Actinopolyspora erythraea YIM 90600, the producer of novel erythromycin, novel actinopolysporins A-C and tubercidin.</title>
        <authorList>
            <person name="Yin M."/>
            <person name="Tang S."/>
        </authorList>
    </citation>
    <scope>NUCLEOTIDE SEQUENCE [LARGE SCALE GENOMIC DNA]</scope>
    <source>
        <strain evidence="2 5">YIM 90600</strain>
    </source>
</reference>
<proteinExistence type="predicted"/>
<reference evidence="3 4" key="1">
    <citation type="journal article" date="2014" name="PLoS ONE">
        <title>Identification and Characterization of a New Erythromycin Biosynthetic Gene Cluster in Actinopolyspora erythraea YIM90600, a Novel Erythronolide-Producing Halophilic Actinomycete Isolated from Salt Field.</title>
        <authorList>
            <person name="Chen D."/>
            <person name="Feng J."/>
            <person name="Huang L."/>
            <person name="Zhang Q."/>
            <person name="Wu J."/>
            <person name="Zhu X."/>
            <person name="Duan Y."/>
            <person name="Xu Z."/>
        </authorList>
    </citation>
    <scope>NUCLEOTIDE SEQUENCE [LARGE SCALE GENOMIC DNA]</scope>
    <source>
        <strain evidence="3 4">YIM90600</strain>
    </source>
</reference>
<name>A0A099D0T0_9ACTN</name>
<dbReference type="Gene3D" id="2.30.30.990">
    <property type="entry name" value="Malonyl-[acyl-carrier protein] O-methyltransferase, zinc-finger motif"/>
    <property type="match status" value="1"/>
</dbReference>
<dbReference type="InterPro" id="IPR031795">
    <property type="entry name" value="Zf-HC3"/>
</dbReference>
<evidence type="ECO:0008006" key="6">
    <source>
        <dbReference type="Google" id="ProtNLM"/>
    </source>
</evidence>